<evidence type="ECO:0000256" key="3">
    <source>
        <dbReference type="ARBA" id="ARBA00022692"/>
    </source>
</evidence>
<accession>Q09C99</accession>
<evidence type="ECO:0000256" key="2">
    <source>
        <dbReference type="ARBA" id="ARBA00022475"/>
    </source>
</evidence>
<dbReference type="EMBL" id="AAMD01000006">
    <property type="protein sequence ID" value="EAU69416.1"/>
    <property type="molecule type" value="Genomic_DNA"/>
</dbReference>
<evidence type="ECO:0000256" key="4">
    <source>
        <dbReference type="ARBA" id="ARBA00022989"/>
    </source>
</evidence>
<dbReference type="PROSITE" id="PS50850">
    <property type="entry name" value="MFS"/>
    <property type="match status" value="1"/>
</dbReference>
<dbReference type="SUPFAM" id="SSF103473">
    <property type="entry name" value="MFS general substrate transporter"/>
    <property type="match status" value="1"/>
</dbReference>
<dbReference type="GO" id="GO:0022857">
    <property type="term" value="F:transmembrane transporter activity"/>
    <property type="evidence" value="ECO:0007669"/>
    <property type="project" value="InterPro"/>
</dbReference>
<dbReference type="PANTHER" id="PTHR23513:SF11">
    <property type="entry name" value="STAPHYLOFERRIN A TRANSPORTER"/>
    <property type="match status" value="1"/>
</dbReference>
<comment type="caution">
    <text evidence="8">The sequence shown here is derived from an EMBL/GenBank/DDBJ whole genome shotgun (WGS) entry which is preliminary data.</text>
</comment>
<organism evidence="8 9">
    <name type="scientific">Stigmatella aurantiaca (strain DW4/3-1)</name>
    <dbReference type="NCBI Taxonomy" id="378806"/>
    <lineage>
        <taxon>Bacteria</taxon>
        <taxon>Pseudomonadati</taxon>
        <taxon>Myxococcota</taxon>
        <taxon>Myxococcia</taxon>
        <taxon>Myxococcales</taxon>
        <taxon>Cystobacterineae</taxon>
        <taxon>Archangiaceae</taxon>
        <taxon>Stigmatella</taxon>
    </lineage>
</organism>
<comment type="subcellular location">
    <subcellularLocation>
        <location evidence="1">Cell membrane</location>
        <topology evidence="1">Multi-pass membrane protein</topology>
    </subcellularLocation>
</comment>
<dbReference type="CDD" id="cd06173">
    <property type="entry name" value="MFS_MefA_like"/>
    <property type="match status" value="1"/>
</dbReference>
<dbReference type="Gene3D" id="1.20.1250.20">
    <property type="entry name" value="MFS general substrate transporter like domains"/>
    <property type="match status" value="1"/>
</dbReference>
<feature type="transmembrane region" description="Helical" evidence="6">
    <location>
        <begin position="335"/>
        <end position="356"/>
    </location>
</feature>
<dbReference type="InterPro" id="IPR020846">
    <property type="entry name" value="MFS_dom"/>
</dbReference>
<evidence type="ECO:0000256" key="1">
    <source>
        <dbReference type="ARBA" id="ARBA00004651"/>
    </source>
</evidence>
<name>Q09C99_STIAD</name>
<dbReference type="AlphaFoldDB" id="Q09C99"/>
<evidence type="ECO:0000259" key="7">
    <source>
        <dbReference type="PROSITE" id="PS50850"/>
    </source>
</evidence>
<dbReference type="InterPro" id="IPR036259">
    <property type="entry name" value="MFS_trans_sf"/>
</dbReference>
<feature type="domain" description="Major facilitator superfamily (MFS) profile" evidence="7">
    <location>
        <begin position="81"/>
        <end position="480"/>
    </location>
</feature>
<feature type="transmembrane region" description="Helical" evidence="6">
    <location>
        <begin position="393"/>
        <end position="415"/>
    </location>
</feature>
<evidence type="ECO:0000313" key="8">
    <source>
        <dbReference type="EMBL" id="EAU69416.1"/>
    </source>
</evidence>
<keyword evidence="2" id="KW-1003">Cell membrane</keyword>
<dbReference type="PANTHER" id="PTHR23513">
    <property type="entry name" value="INTEGRAL MEMBRANE EFFLUX PROTEIN-RELATED"/>
    <property type="match status" value="1"/>
</dbReference>
<feature type="transmembrane region" description="Helical" evidence="6">
    <location>
        <begin position="152"/>
        <end position="172"/>
    </location>
</feature>
<dbReference type="InterPro" id="IPR011701">
    <property type="entry name" value="MFS"/>
</dbReference>
<feature type="transmembrane region" description="Helical" evidence="6">
    <location>
        <begin position="427"/>
        <end position="449"/>
    </location>
</feature>
<feature type="transmembrane region" description="Helical" evidence="6">
    <location>
        <begin position="178"/>
        <end position="195"/>
    </location>
</feature>
<evidence type="ECO:0000256" key="6">
    <source>
        <dbReference type="SAM" id="Phobius"/>
    </source>
</evidence>
<gene>
    <name evidence="8" type="ORF">STIAU_3739</name>
</gene>
<protein>
    <submittedName>
        <fullName evidence="8">Transporter, major facilitator family</fullName>
    </submittedName>
</protein>
<dbReference type="Pfam" id="PF07690">
    <property type="entry name" value="MFS_1"/>
    <property type="match status" value="1"/>
</dbReference>
<dbReference type="Proteomes" id="UP000032702">
    <property type="component" value="Unassembled WGS sequence"/>
</dbReference>
<evidence type="ECO:0000313" key="9">
    <source>
        <dbReference type="Proteomes" id="UP000032702"/>
    </source>
</evidence>
<feature type="transmembrane region" description="Helical" evidence="6">
    <location>
        <begin position="368"/>
        <end position="387"/>
    </location>
</feature>
<keyword evidence="5 6" id="KW-0472">Membrane</keyword>
<dbReference type="GO" id="GO:0005886">
    <property type="term" value="C:plasma membrane"/>
    <property type="evidence" value="ECO:0007669"/>
    <property type="project" value="UniProtKB-SubCell"/>
</dbReference>
<feature type="transmembrane region" description="Helical" evidence="6">
    <location>
        <begin position="455"/>
        <end position="474"/>
    </location>
</feature>
<proteinExistence type="predicted"/>
<reference evidence="8 9" key="1">
    <citation type="submission" date="2006-04" db="EMBL/GenBank/DDBJ databases">
        <authorList>
            <person name="Nierman W.C."/>
        </authorList>
    </citation>
    <scope>NUCLEOTIDE SEQUENCE [LARGE SCALE GENOMIC DNA]</scope>
    <source>
        <strain evidence="8 9">DW4/3-1</strain>
    </source>
</reference>
<sequence length="482" mass="51423">MGFLLAMTVAHEAPAFHGLGFRDSLHGRASLLSKQQGTNDSRGSVHSRILLQAHIRHNMGRCPRYREGVTASPSPAPPASALRTPGYVAFLVTFMLAMMADNIEHVISYWVAFQKFHSAALGGFAVISHWLPFLLLSVPVGALNDRFDSRRLIQIGMVLFIIASLGWGYFFLTASLQVWHAMVLLTIHGCAGVLWSTSSQMLLYDIVGPTSLASAVRLNATARYLGVLVGPGVGSLIMRVLGPTWGIFLNVIFYLPLMIWLIRAPYGRHHRGVAPGAKRAVRGIADILQTVRDVRGLPIVSGMVLLAGAASFFIGSSYHAQMPGFADDLGHGDPGAAYTALLAADAAGALLAGILLETRGTWLQMTPTNAMTLALLWGAALFGFATVHVYGVAIALLFIAGFFELSFSSMTQALVQLNAPDAIRGRVLGLFAMAALGLRAFSGIVVGLFGSAVGIHVSLGTAAVAFLAVIAFLFRRTRRATA</sequence>
<keyword evidence="3 6" id="KW-0812">Transmembrane</keyword>
<evidence type="ECO:0000256" key="5">
    <source>
        <dbReference type="ARBA" id="ARBA00023136"/>
    </source>
</evidence>
<dbReference type="PATRIC" id="fig|378806.16.peg.8857"/>
<feature type="transmembrane region" description="Helical" evidence="6">
    <location>
        <begin position="297"/>
        <end position="315"/>
    </location>
</feature>
<feature type="transmembrane region" description="Helical" evidence="6">
    <location>
        <begin position="118"/>
        <end position="140"/>
    </location>
</feature>
<feature type="transmembrane region" description="Helical" evidence="6">
    <location>
        <begin position="87"/>
        <end position="112"/>
    </location>
</feature>
<feature type="transmembrane region" description="Helical" evidence="6">
    <location>
        <begin position="240"/>
        <end position="262"/>
    </location>
</feature>
<keyword evidence="4 6" id="KW-1133">Transmembrane helix</keyword>